<evidence type="ECO:0000256" key="11">
    <source>
        <dbReference type="PIRSR" id="PIRSR602481-1"/>
    </source>
</evidence>
<dbReference type="CDD" id="cd07153">
    <property type="entry name" value="Fur_like"/>
    <property type="match status" value="1"/>
</dbReference>
<dbReference type="Gene3D" id="1.10.10.10">
    <property type="entry name" value="Winged helix-like DNA-binding domain superfamily/Winged helix DNA-binding domain"/>
    <property type="match status" value="1"/>
</dbReference>
<accession>A0A2N9JIL0</accession>
<dbReference type="InterPro" id="IPR002481">
    <property type="entry name" value="FUR"/>
</dbReference>
<feature type="binding site" evidence="11">
    <location>
        <position position="131"/>
    </location>
    <ligand>
        <name>Zn(2+)</name>
        <dbReference type="ChEBI" id="CHEBI:29105"/>
    </ligand>
</feature>
<evidence type="ECO:0000313" key="14">
    <source>
        <dbReference type="Proteomes" id="UP000238164"/>
    </source>
</evidence>
<proteinExistence type="inferred from homology"/>
<dbReference type="InterPro" id="IPR036390">
    <property type="entry name" value="WH_DNA-bd_sf"/>
</dbReference>
<evidence type="ECO:0000256" key="6">
    <source>
        <dbReference type="ARBA" id="ARBA00022723"/>
    </source>
</evidence>
<comment type="cofactor">
    <cofactor evidence="12">
        <name>Mn(2+)</name>
        <dbReference type="ChEBI" id="CHEBI:29035"/>
    </cofactor>
    <cofactor evidence="12">
        <name>Fe(2+)</name>
        <dbReference type="ChEBI" id="CHEBI:29033"/>
    </cofactor>
    <text evidence="12">Binds 1 Mn(2+) or Fe(2+) ion per subunit.</text>
</comment>
<gene>
    <name evidence="13" type="primary">zur</name>
    <name evidence="13" type="ORF">MPLG2_2874</name>
</gene>
<keyword evidence="8" id="KW-0805">Transcription regulation</keyword>
<dbReference type="GO" id="GO:0045892">
    <property type="term" value="P:negative regulation of DNA-templated transcription"/>
    <property type="evidence" value="ECO:0007669"/>
    <property type="project" value="TreeGrafter"/>
</dbReference>
<feature type="binding site" evidence="12">
    <location>
        <position position="120"/>
    </location>
    <ligand>
        <name>Fe cation</name>
        <dbReference type="ChEBI" id="CHEBI:24875"/>
    </ligand>
</feature>
<evidence type="ECO:0000256" key="4">
    <source>
        <dbReference type="ARBA" id="ARBA00022490"/>
    </source>
</evidence>
<feature type="binding site" evidence="12">
    <location>
        <position position="103"/>
    </location>
    <ligand>
        <name>Fe cation</name>
        <dbReference type="ChEBI" id="CHEBI:24875"/>
    </ligand>
</feature>
<dbReference type="KEGG" id="mgg:MPLG2_2874"/>
<comment type="similarity">
    <text evidence="2">Belongs to the Fur family.</text>
</comment>
<dbReference type="GO" id="GO:0003700">
    <property type="term" value="F:DNA-binding transcription factor activity"/>
    <property type="evidence" value="ECO:0007669"/>
    <property type="project" value="InterPro"/>
</dbReference>
<feature type="binding site" evidence="11">
    <location>
        <position position="128"/>
    </location>
    <ligand>
        <name>Zn(2+)</name>
        <dbReference type="ChEBI" id="CHEBI:29105"/>
    </ligand>
</feature>
<evidence type="ECO:0000256" key="3">
    <source>
        <dbReference type="ARBA" id="ARBA00011738"/>
    </source>
</evidence>
<dbReference type="EMBL" id="LT985188">
    <property type="protein sequence ID" value="SPD87904.1"/>
    <property type="molecule type" value="Genomic_DNA"/>
</dbReference>
<evidence type="ECO:0000256" key="10">
    <source>
        <dbReference type="ARBA" id="ARBA00023163"/>
    </source>
</evidence>
<dbReference type="InterPro" id="IPR043135">
    <property type="entry name" value="Fur_C"/>
</dbReference>
<protein>
    <submittedName>
        <fullName evidence="13">Zinc uptake regulation protein</fullName>
    </submittedName>
</protein>
<feature type="binding site" evidence="12">
    <location>
        <position position="84"/>
    </location>
    <ligand>
        <name>Fe cation</name>
        <dbReference type="ChEBI" id="CHEBI:24875"/>
    </ligand>
</feature>
<name>A0A2N9JIL0_9ACTN</name>
<sequence length="139" mass="15151">MESGTRARATRRTVQKDAIRQALDSSPGFVSAQQVHRQLYDAGTPVGIATVYRQLNALAESGDADTVLGAEGQLYRTCARDGRHHHHLICENCGKAEEVELNEAWILTAAHEHGYTVTRHVVEVFGLCADCAPAVRPTT</sequence>
<feature type="binding site" evidence="11">
    <location>
        <position position="90"/>
    </location>
    <ligand>
        <name>Zn(2+)</name>
        <dbReference type="ChEBI" id="CHEBI:29105"/>
    </ligand>
</feature>
<dbReference type="AlphaFoldDB" id="A0A2N9JIL0"/>
<evidence type="ECO:0000256" key="1">
    <source>
        <dbReference type="ARBA" id="ARBA00004496"/>
    </source>
</evidence>
<evidence type="ECO:0000256" key="8">
    <source>
        <dbReference type="ARBA" id="ARBA00023015"/>
    </source>
</evidence>
<dbReference type="Proteomes" id="UP000238164">
    <property type="component" value="Chromosome 1"/>
</dbReference>
<keyword evidence="6 11" id="KW-0479">Metal-binding</keyword>
<keyword evidence="12" id="KW-0408">Iron</keyword>
<keyword evidence="5" id="KW-0678">Repressor</keyword>
<evidence type="ECO:0000313" key="13">
    <source>
        <dbReference type="EMBL" id="SPD87904.1"/>
    </source>
</evidence>
<keyword evidence="9" id="KW-0238">DNA-binding</keyword>
<evidence type="ECO:0000256" key="9">
    <source>
        <dbReference type="ARBA" id="ARBA00023125"/>
    </source>
</evidence>
<comment type="subcellular location">
    <subcellularLocation>
        <location evidence="1">Cytoplasm</location>
    </subcellularLocation>
</comment>
<dbReference type="OrthoDB" id="8659436at2"/>
<evidence type="ECO:0000256" key="7">
    <source>
        <dbReference type="ARBA" id="ARBA00022833"/>
    </source>
</evidence>
<organism evidence="13 14">
    <name type="scientific">Micropruina glycogenica</name>
    <dbReference type="NCBI Taxonomy" id="75385"/>
    <lineage>
        <taxon>Bacteria</taxon>
        <taxon>Bacillati</taxon>
        <taxon>Actinomycetota</taxon>
        <taxon>Actinomycetes</taxon>
        <taxon>Propionibacteriales</taxon>
        <taxon>Nocardioidaceae</taxon>
        <taxon>Micropruina</taxon>
    </lineage>
</organism>
<keyword evidence="14" id="KW-1185">Reference proteome</keyword>
<dbReference type="Gene3D" id="3.30.1490.190">
    <property type="match status" value="1"/>
</dbReference>
<dbReference type="GO" id="GO:0000976">
    <property type="term" value="F:transcription cis-regulatory region binding"/>
    <property type="evidence" value="ECO:0007669"/>
    <property type="project" value="TreeGrafter"/>
</dbReference>
<feature type="binding site" evidence="11">
    <location>
        <position position="93"/>
    </location>
    <ligand>
        <name>Zn(2+)</name>
        <dbReference type="ChEBI" id="CHEBI:29105"/>
    </ligand>
</feature>
<dbReference type="Pfam" id="PF01475">
    <property type="entry name" value="FUR"/>
    <property type="match status" value="1"/>
</dbReference>
<evidence type="ECO:0000256" key="2">
    <source>
        <dbReference type="ARBA" id="ARBA00007957"/>
    </source>
</evidence>
<keyword evidence="10" id="KW-0804">Transcription</keyword>
<keyword evidence="4" id="KW-0963">Cytoplasm</keyword>
<comment type="subunit">
    <text evidence="3">Homodimer.</text>
</comment>
<keyword evidence="7 11" id="KW-0862">Zinc</keyword>
<comment type="cofactor">
    <cofactor evidence="11">
        <name>Zn(2+)</name>
        <dbReference type="ChEBI" id="CHEBI:29105"/>
    </cofactor>
    <text evidence="11">Binds 1 zinc ion per subunit.</text>
</comment>
<dbReference type="GO" id="GO:1900376">
    <property type="term" value="P:regulation of secondary metabolite biosynthetic process"/>
    <property type="evidence" value="ECO:0007669"/>
    <property type="project" value="TreeGrafter"/>
</dbReference>
<evidence type="ECO:0000256" key="5">
    <source>
        <dbReference type="ARBA" id="ARBA00022491"/>
    </source>
</evidence>
<dbReference type="PANTHER" id="PTHR33202:SF2">
    <property type="entry name" value="FERRIC UPTAKE REGULATION PROTEIN"/>
    <property type="match status" value="1"/>
</dbReference>
<dbReference type="GO" id="GO:0008270">
    <property type="term" value="F:zinc ion binding"/>
    <property type="evidence" value="ECO:0007669"/>
    <property type="project" value="TreeGrafter"/>
</dbReference>
<dbReference type="GO" id="GO:0005829">
    <property type="term" value="C:cytosol"/>
    <property type="evidence" value="ECO:0007669"/>
    <property type="project" value="TreeGrafter"/>
</dbReference>
<reference evidence="13 14" key="1">
    <citation type="submission" date="2018-02" db="EMBL/GenBank/DDBJ databases">
        <authorList>
            <person name="Cohen D.B."/>
            <person name="Kent A.D."/>
        </authorList>
    </citation>
    <scope>NUCLEOTIDE SEQUENCE [LARGE SCALE GENOMIC DNA]</scope>
    <source>
        <strain evidence="13">1</strain>
    </source>
</reference>
<evidence type="ECO:0000256" key="12">
    <source>
        <dbReference type="PIRSR" id="PIRSR602481-2"/>
    </source>
</evidence>
<dbReference type="PANTHER" id="PTHR33202">
    <property type="entry name" value="ZINC UPTAKE REGULATION PROTEIN"/>
    <property type="match status" value="1"/>
</dbReference>
<dbReference type="RefSeq" id="WP_105186533.1">
    <property type="nucleotide sequence ID" value="NZ_BAAAGO010000008.1"/>
</dbReference>
<dbReference type="SUPFAM" id="SSF46785">
    <property type="entry name" value="Winged helix' DNA-binding domain"/>
    <property type="match status" value="1"/>
</dbReference>
<dbReference type="InterPro" id="IPR036388">
    <property type="entry name" value="WH-like_DNA-bd_sf"/>
</dbReference>